<dbReference type="Gene3D" id="3.40.50.300">
    <property type="entry name" value="P-loop containing nucleotide triphosphate hydrolases"/>
    <property type="match status" value="1"/>
</dbReference>
<dbReference type="PANTHER" id="PTHR16305">
    <property type="entry name" value="TESTICULAR SOLUBLE ADENYLYL CYCLASE"/>
    <property type="match status" value="1"/>
</dbReference>
<dbReference type="SUPFAM" id="SSF52540">
    <property type="entry name" value="P-loop containing nucleoside triphosphate hydrolases"/>
    <property type="match status" value="1"/>
</dbReference>
<dbReference type="GO" id="GO:0004016">
    <property type="term" value="F:adenylate cyclase activity"/>
    <property type="evidence" value="ECO:0007669"/>
    <property type="project" value="TreeGrafter"/>
</dbReference>
<accession>A0A1T4Z7M5</accession>
<keyword evidence="6" id="KW-1185">Reference proteome</keyword>
<dbReference type="RefSeq" id="WP_197684332.1">
    <property type="nucleotide sequence ID" value="NZ_LT796768.1"/>
</dbReference>
<dbReference type="PANTHER" id="PTHR16305:SF35">
    <property type="entry name" value="TRANSCRIPTIONAL ACTIVATOR DOMAIN"/>
    <property type="match status" value="1"/>
</dbReference>
<evidence type="ECO:0000256" key="2">
    <source>
        <dbReference type="ARBA" id="ARBA00022840"/>
    </source>
</evidence>
<dbReference type="GO" id="GO:0005737">
    <property type="term" value="C:cytoplasm"/>
    <property type="evidence" value="ECO:0007669"/>
    <property type="project" value="TreeGrafter"/>
</dbReference>
<dbReference type="Proteomes" id="UP000191040">
    <property type="component" value="Chromosome I"/>
</dbReference>
<dbReference type="EMBL" id="LT796768">
    <property type="protein sequence ID" value="SKB09868.1"/>
    <property type="molecule type" value="Genomic_DNA"/>
</dbReference>
<sequence>MHDRDVEPDAGPPQAALGGTARPPFFGRDAELSRIRSLCHHARNGRGGSLLLLGEPGIGKTSVLQAATRDLRDVLLVEVRGYEAEMAMPFAAVQRLVRPLLSHVDLLPEQHRHALQVASGRTDGHPPDRFLVGLGVLGLLASAGEARPVVCAVDDAHLLDAESLDVLGFVGRRLEGESAVLLIAGRETTSIVSHVAGVPTMAVAGLPPTSRSDC</sequence>
<keyword evidence="2" id="KW-0067">ATP-binding</keyword>
<dbReference type="AlphaFoldDB" id="A0A1T4Z7M5"/>
<name>A0A1T4Z7M5_9ACTN</name>
<evidence type="ECO:0000256" key="3">
    <source>
        <dbReference type="SAM" id="MobiDB-lite"/>
    </source>
</evidence>
<dbReference type="InterPro" id="IPR027417">
    <property type="entry name" value="P-loop_NTPase"/>
</dbReference>
<dbReference type="InterPro" id="IPR041664">
    <property type="entry name" value="AAA_16"/>
</dbReference>
<evidence type="ECO:0000259" key="4">
    <source>
        <dbReference type="Pfam" id="PF13191"/>
    </source>
</evidence>
<keyword evidence="1" id="KW-0547">Nucleotide-binding</keyword>
<dbReference type="STRING" id="1736691.SAMN06295964_2947"/>
<proteinExistence type="predicted"/>
<reference evidence="6" key="1">
    <citation type="submission" date="2017-02" db="EMBL/GenBank/DDBJ databases">
        <authorList>
            <person name="Varghese N."/>
            <person name="Submissions S."/>
        </authorList>
    </citation>
    <scope>NUCLEOTIDE SEQUENCE [LARGE SCALE GENOMIC DNA]</scope>
    <source>
        <strain evidence="6">9H-4</strain>
    </source>
</reference>
<gene>
    <name evidence="5" type="ORF">SAMN06295964_2947</name>
</gene>
<feature type="domain" description="Orc1-like AAA ATPase" evidence="4">
    <location>
        <begin position="24"/>
        <end position="183"/>
    </location>
</feature>
<evidence type="ECO:0000313" key="6">
    <source>
        <dbReference type="Proteomes" id="UP000191040"/>
    </source>
</evidence>
<dbReference type="Pfam" id="PF13191">
    <property type="entry name" value="AAA_16"/>
    <property type="match status" value="1"/>
</dbReference>
<organism evidence="5 6">
    <name type="scientific">Aeromicrobium choanae</name>
    <dbReference type="NCBI Taxonomy" id="1736691"/>
    <lineage>
        <taxon>Bacteria</taxon>
        <taxon>Bacillati</taxon>
        <taxon>Actinomycetota</taxon>
        <taxon>Actinomycetes</taxon>
        <taxon>Propionibacteriales</taxon>
        <taxon>Nocardioidaceae</taxon>
        <taxon>Aeromicrobium</taxon>
    </lineage>
</organism>
<dbReference type="GO" id="GO:0005524">
    <property type="term" value="F:ATP binding"/>
    <property type="evidence" value="ECO:0007669"/>
    <property type="project" value="UniProtKB-KW"/>
</dbReference>
<evidence type="ECO:0000313" key="5">
    <source>
        <dbReference type="EMBL" id="SKB09868.1"/>
    </source>
</evidence>
<evidence type="ECO:0000256" key="1">
    <source>
        <dbReference type="ARBA" id="ARBA00022741"/>
    </source>
</evidence>
<protein>
    <submittedName>
        <fullName evidence="5">AAA ATPase domain-containing protein</fullName>
    </submittedName>
</protein>
<feature type="region of interest" description="Disordered" evidence="3">
    <location>
        <begin position="1"/>
        <end position="23"/>
    </location>
</feature>